<evidence type="ECO:0000313" key="3">
    <source>
        <dbReference type="Proteomes" id="UP000295765"/>
    </source>
</evidence>
<dbReference type="EMBL" id="SLWY01000007">
    <property type="protein sequence ID" value="TCO81743.1"/>
    <property type="molecule type" value="Genomic_DNA"/>
</dbReference>
<dbReference type="Proteomes" id="UP000295765">
    <property type="component" value="Unassembled WGS sequence"/>
</dbReference>
<evidence type="ECO:0000313" key="2">
    <source>
        <dbReference type="EMBL" id="TCO81743.1"/>
    </source>
</evidence>
<dbReference type="SUPFAM" id="SSF55298">
    <property type="entry name" value="YjgF-like"/>
    <property type="match status" value="1"/>
</dbReference>
<dbReference type="PROSITE" id="PS01094">
    <property type="entry name" value="UPF0076"/>
    <property type="match status" value="1"/>
</dbReference>
<dbReference type="OrthoDB" id="6899345at2"/>
<dbReference type="RefSeq" id="WP_132540939.1">
    <property type="nucleotide sequence ID" value="NZ_SLWY01000007.1"/>
</dbReference>
<dbReference type="PANTHER" id="PTHR47328">
    <property type="match status" value="1"/>
</dbReference>
<dbReference type="CDD" id="cd06150">
    <property type="entry name" value="YjgF_YER057c_UK114_like_2"/>
    <property type="match status" value="1"/>
</dbReference>
<evidence type="ECO:0000256" key="1">
    <source>
        <dbReference type="ARBA" id="ARBA00010552"/>
    </source>
</evidence>
<dbReference type="InterPro" id="IPR035709">
    <property type="entry name" value="YoaB-like"/>
</dbReference>
<dbReference type="AlphaFoldDB" id="A0A4R2L512"/>
<protein>
    <submittedName>
        <fullName evidence="2">Enamine deaminase RidA (YjgF/YER057c/UK114 family)</fullName>
    </submittedName>
</protein>
<comment type="similarity">
    <text evidence="1">Belongs to the RutC family.</text>
</comment>
<sequence>MSNIERIDVGPRMSEIVVHNGVAYLSGQLANDPDGDIGAQTREVLALIDGLLARVGSDRSRLLTASIWLRSMDDLAGMNAAWEAWLPAGAAPARATVESAMVAPAFRVEIAVTAAV</sequence>
<keyword evidence="3" id="KW-1185">Reference proteome</keyword>
<accession>A0A4R2L512</accession>
<dbReference type="InterPro" id="IPR035959">
    <property type="entry name" value="RutC-like_sf"/>
</dbReference>
<dbReference type="Pfam" id="PF01042">
    <property type="entry name" value="Ribonuc_L-PSP"/>
    <property type="match status" value="1"/>
</dbReference>
<name>A0A4R2L512_9GAMM</name>
<comment type="caution">
    <text evidence="2">The sequence shown here is derived from an EMBL/GenBank/DDBJ whole genome shotgun (WGS) entry which is preliminary data.</text>
</comment>
<proteinExistence type="inferred from homology"/>
<organism evidence="2 3">
    <name type="scientific">Plasticicumulans lactativorans</name>
    <dbReference type="NCBI Taxonomy" id="1133106"/>
    <lineage>
        <taxon>Bacteria</taxon>
        <taxon>Pseudomonadati</taxon>
        <taxon>Pseudomonadota</taxon>
        <taxon>Gammaproteobacteria</taxon>
        <taxon>Candidatus Competibacteraceae</taxon>
        <taxon>Plasticicumulans</taxon>
    </lineage>
</organism>
<reference evidence="2 3" key="1">
    <citation type="submission" date="2019-03" db="EMBL/GenBank/DDBJ databases">
        <title>Genomic Encyclopedia of Type Strains, Phase IV (KMG-IV): sequencing the most valuable type-strain genomes for metagenomic binning, comparative biology and taxonomic classification.</title>
        <authorList>
            <person name="Goeker M."/>
        </authorList>
    </citation>
    <scope>NUCLEOTIDE SEQUENCE [LARGE SCALE GENOMIC DNA]</scope>
    <source>
        <strain evidence="2 3">DSM 25287</strain>
    </source>
</reference>
<dbReference type="InterPro" id="IPR006175">
    <property type="entry name" value="YjgF/YER057c/UK114"/>
</dbReference>
<dbReference type="Gene3D" id="3.30.1330.40">
    <property type="entry name" value="RutC-like"/>
    <property type="match status" value="1"/>
</dbReference>
<gene>
    <name evidence="2" type="ORF">EV699_107136</name>
</gene>
<dbReference type="PANTHER" id="PTHR47328:SF1">
    <property type="entry name" value="RUTC FAMILY PROTEIN YOAB"/>
    <property type="match status" value="1"/>
</dbReference>
<dbReference type="InterPro" id="IPR019897">
    <property type="entry name" value="RidA_CS"/>
</dbReference>